<evidence type="ECO:0000256" key="6">
    <source>
        <dbReference type="ARBA" id="ARBA00022989"/>
    </source>
</evidence>
<evidence type="ECO:0000313" key="10">
    <source>
        <dbReference type="EMBL" id="GER52869.1"/>
    </source>
</evidence>
<keyword evidence="11" id="KW-1185">Reference proteome</keyword>
<dbReference type="SUPFAM" id="SSF48371">
    <property type="entry name" value="ARM repeat"/>
    <property type="match status" value="1"/>
</dbReference>
<keyword evidence="7 8" id="KW-0472">Membrane</keyword>
<protein>
    <submittedName>
        <fullName evidence="10">Auxin-responsive family protein</fullName>
    </submittedName>
</protein>
<dbReference type="SMART" id="SM00665">
    <property type="entry name" value="B561"/>
    <property type="match status" value="1"/>
</dbReference>
<dbReference type="EMBL" id="BKCP01010514">
    <property type="protein sequence ID" value="GER52869.1"/>
    <property type="molecule type" value="Genomic_DNA"/>
</dbReference>
<evidence type="ECO:0000256" key="5">
    <source>
        <dbReference type="ARBA" id="ARBA00022982"/>
    </source>
</evidence>
<evidence type="ECO:0000256" key="3">
    <source>
        <dbReference type="ARBA" id="ARBA00022448"/>
    </source>
</evidence>
<dbReference type="InterPro" id="IPR006593">
    <property type="entry name" value="Cyt_b561/ferric_Rdtase_TM"/>
</dbReference>
<dbReference type="InterPro" id="IPR013878">
    <property type="entry name" value="Mo25"/>
</dbReference>
<sequence length="408" mass="46717">MTKYVCSRDYLRILMNLLRESSKSIQIEAFRVFKLFAANQNKPPDIVWDKSEKEPTDERGGRGLPVKRDEIFEPKIPIAIAGRVQHAEAKPVGMNVHSRFEKISTYQYQKRRYQWRKEVLFTMIMQNMPPCLQIKSSWLCLNSRLCPNESAMKKYAAMKYASRSSPDMITKNFGVLSARSSILALPPHSVCVSAIAIGIFGAKISSVSQLVHILDFVPWHILNWHESDADDLGGEDKLKVVVDKESKLKLIKGGVDMSYLKAFWCSFADFSYWFIQFYKHGDKISSYRVLYFQGAKQINDLLMPILSAIPKGKDLGIAESYVVLDSDPPPNFSRKDKLLWNQSSGVQYTAHRIVGIVVFCLGTLQVTALLLRPKKEHKHRIYWNLYHHTIGYSVIILSIINIFKGLTF</sequence>
<dbReference type="CDD" id="cd08760">
    <property type="entry name" value="Cyt_b561_FRRS1_like"/>
    <property type="match status" value="1"/>
</dbReference>
<dbReference type="InterPro" id="IPR016024">
    <property type="entry name" value="ARM-type_fold"/>
</dbReference>
<keyword evidence="6 8" id="KW-1133">Transmembrane helix</keyword>
<dbReference type="AlphaFoldDB" id="A0A5A7R5V7"/>
<organism evidence="10 11">
    <name type="scientific">Striga asiatica</name>
    <name type="common">Asiatic witchweed</name>
    <name type="synonym">Buchnera asiatica</name>
    <dbReference type="NCBI Taxonomy" id="4170"/>
    <lineage>
        <taxon>Eukaryota</taxon>
        <taxon>Viridiplantae</taxon>
        <taxon>Streptophyta</taxon>
        <taxon>Embryophyta</taxon>
        <taxon>Tracheophyta</taxon>
        <taxon>Spermatophyta</taxon>
        <taxon>Magnoliopsida</taxon>
        <taxon>eudicotyledons</taxon>
        <taxon>Gunneridae</taxon>
        <taxon>Pentapetalae</taxon>
        <taxon>asterids</taxon>
        <taxon>lamiids</taxon>
        <taxon>Lamiales</taxon>
        <taxon>Orobanchaceae</taxon>
        <taxon>Buchnereae</taxon>
        <taxon>Striga</taxon>
    </lineage>
</organism>
<reference evidence="11" key="1">
    <citation type="journal article" date="2019" name="Curr. Biol.">
        <title>Genome Sequence of Striga asiatica Provides Insight into the Evolution of Plant Parasitism.</title>
        <authorList>
            <person name="Yoshida S."/>
            <person name="Kim S."/>
            <person name="Wafula E.K."/>
            <person name="Tanskanen J."/>
            <person name="Kim Y.M."/>
            <person name="Honaas L."/>
            <person name="Yang Z."/>
            <person name="Spallek T."/>
            <person name="Conn C.E."/>
            <person name="Ichihashi Y."/>
            <person name="Cheong K."/>
            <person name="Cui S."/>
            <person name="Der J.P."/>
            <person name="Gundlach H."/>
            <person name="Jiao Y."/>
            <person name="Hori C."/>
            <person name="Ishida J.K."/>
            <person name="Kasahara H."/>
            <person name="Kiba T."/>
            <person name="Kim M.S."/>
            <person name="Koo N."/>
            <person name="Laohavisit A."/>
            <person name="Lee Y.H."/>
            <person name="Lumba S."/>
            <person name="McCourt P."/>
            <person name="Mortimer J.C."/>
            <person name="Mutuku J.M."/>
            <person name="Nomura T."/>
            <person name="Sasaki-Sekimoto Y."/>
            <person name="Seto Y."/>
            <person name="Wang Y."/>
            <person name="Wakatake T."/>
            <person name="Sakakibara H."/>
            <person name="Demura T."/>
            <person name="Yamaguchi S."/>
            <person name="Yoneyama K."/>
            <person name="Manabe R.I."/>
            <person name="Nelson D.C."/>
            <person name="Schulman A.H."/>
            <person name="Timko M.P."/>
            <person name="dePamphilis C.W."/>
            <person name="Choi D."/>
            <person name="Shirasu K."/>
        </authorList>
    </citation>
    <scope>NUCLEOTIDE SEQUENCE [LARGE SCALE GENOMIC DNA]</scope>
    <source>
        <strain evidence="11">cv. UVA1</strain>
    </source>
</reference>
<evidence type="ECO:0000256" key="7">
    <source>
        <dbReference type="ARBA" id="ARBA00023136"/>
    </source>
</evidence>
<gene>
    <name evidence="10" type="ORF">STAS_30342</name>
</gene>
<name>A0A5A7R5V7_STRAF</name>
<feature type="transmembrane region" description="Helical" evidence="8">
    <location>
        <begin position="353"/>
        <end position="371"/>
    </location>
</feature>
<comment type="similarity">
    <text evidence="2">Belongs to the Mo25 family.</text>
</comment>
<evidence type="ECO:0000256" key="1">
    <source>
        <dbReference type="ARBA" id="ARBA00004370"/>
    </source>
</evidence>
<dbReference type="GO" id="GO:0016020">
    <property type="term" value="C:membrane"/>
    <property type="evidence" value="ECO:0007669"/>
    <property type="project" value="UniProtKB-SubCell"/>
</dbReference>
<evidence type="ECO:0000259" key="9">
    <source>
        <dbReference type="PROSITE" id="PS50939"/>
    </source>
</evidence>
<dbReference type="PANTHER" id="PTHR23130:SF167">
    <property type="entry name" value="CYTOCHROME B561 AND DOMON DOMAIN-CONTAINING PROTEIN"/>
    <property type="match status" value="1"/>
</dbReference>
<dbReference type="PANTHER" id="PTHR23130">
    <property type="entry name" value="CYTOCHROME B561 AND DOMON DOMAIN-CONTAINING PROTEIN"/>
    <property type="match status" value="1"/>
</dbReference>
<evidence type="ECO:0000256" key="4">
    <source>
        <dbReference type="ARBA" id="ARBA00022692"/>
    </source>
</evidence>
<evidence type="ECO:0000313" key="11">
    <source>
        <dbReference type="Proteomes" id="UP000325081"/>
    </source>
</evidence>
<evidence type="ECO:0000256" key="2">
    <source>
        <dbReference type="ARBA" id="ARBA00011012"/>
    </source>
</evidence>
<feature type="domain" description="Cytochrome b561" evidence="9">
    <location>
        <begin position="348"/>
        <end position="408"/>
    </location>
</feature>
<dbReference type="InterPro" id="IPR011989">
    <property type="entry name" value="ARM-like"/>
</dbReference>
<comment type="caution">
    <text evidence="10">The sequence shown here is derived from an EMBL/GenBank/DDBJ whole genome shotgun (WGS) entry which is preliminary data.</text>
</comment>
<keyword evidence="3" id="KW-0813">Transport</keyword>
<evidence type="ECO:0000256" key="8">
    <source>
        <dbReference type="SAM" id="Phobius"/>
    </source>
</evidence>
<keyword evidence="5" id="KW-0249">Electron transport</keyword>
<dbReference type="Proteomes" id="UP000325081">
    <property type="component" value="Unassembled WGS sequence"/>
</dbReference>
<accession>A0A5A7R5V7</accession>
<dbReference type="Gene3D" id="1.20.120.1770">
    <property type="match status" value="1"/>
</dbReference>
<dbReference type="OrthoDB" id="2419613at2759"/>
<dbReference type="Gene3D" id="1.25.10.10">
    <property type="entry name" value="Leucine-rich Repeat Variant"/>
    <property type="match status" value="1"/>
</dbReference>
<comment type="subcellular location">
    <subcellularLocation>
        <location evidence="1">Membrane</location>
    </subcellularLocation>
</comment>
<dbReference type="Pfam" id="PF08569">
    <property type="entry name" value="Mo25"/>
    <property type="match status" value="1"/>
</dbReference>
<feature type="transmembrane region" description="Helical" evidence="8">
    <location>
        <begin position="383"/>
        <end position="403"/>
    </location>
</feature>
<keyword evidence="4 8" id="KW-0812">Transmembrane</keyword>
<dbReference type="PROSITE" id="PS50939">
    <property type="entry name" value="CYTOCHROME_B561"/>
    <property type="match status" value="1"/>
</dbReference>
<proteinExistence type="inferred from homology"/>